<sequence>MGMAGLHGETAAAGRSAVSGVWAGVRERVLALRDAPNRRAVFGAYFKEHGHRFELHPVLTEEQVAAVERQQGVRFPEEYRSFLLEVGAGGAGPDYGLFTIKPPEPAQAPEPAPHSIPTTPPAPETFRPERTAEWEAHQAAEPQRSAYGDSDEDLARFRDAYAAWDKRDDELLDALTEGALHVSEQGCAYYTLLAMTGPERGTMWNDVRAVGEGVVPYELHGSTARVTFAEWYAHWLTRAERLARQMPEGPERPAA</sequence>
<dbReference type="SMART" id="SM00860">
    <property type="entry name" value="SMI1_KNR4"/>
    <property type="match status" value="1"/>
</dbReference>
<dbReference type="SUPFAM" id="SSF160631">
    <property type="entry name" value="SMI1/KNR4-like"/>
    <property type="match status" value="1"/>
</dbReference>
<evidence type="ECO:0000313" key="4">
    <source>
        <dbReference type="Proteomes" id="UP000322927"/>
    </source>
</evidence>
<evidence type="ECO:0000256" key="1">
    <source>
        <dbReference type="SAM" id="MobiDB-lite"/>
    </source>
</evidence>
<dbReference type="EMBL" id="CP029192">
    <property type="protein sequence ID" value="QES34334.1"/>
    <property type="molecule type" value="Genomic_DNA"/>
</dbReference>
<feature type="domain" description="Knr4/Smi1-like" evidence="2">
    <location>
        <begin position="58"/>
        <end position="234"/>
    </location>
</feature>
<dbReference type="InterPro" id="IPR037883">
    <property type="entry name" value="Knr4/Smi1-like_sf"/>
</dbReference>
<dbReference type="Gene3D" id="3.40.1580.10">
    <property type="entry name" value="SMI1/KNR4-like"/>
    <property type="match status" value="1"/>
</dbReference>
<protein>
    <recommendedName>
        <fullName evidence="2">Knr4/Smi1-like domain-containing protein</fullName>
    </recommendedName>
</protein>
<evidence type="ECO:0000313" key="3">
    <source>
        <dbReference type="EMBL" id="QES34334.1"/>
    </source>
</evidence>
<name>A0A5P2BV33_STRVZ</name>
<feature type="compositionally biased region" description="Pro residues" evidence="1">
    <location>
        <begin position="102"/>
        <end position="123"/>
    </location>
</feature>
<dbReference type="Pfam" id="PF09346">
    <property type="entry name" value="SMI1_KNR4"/>
    <property type="match status" value="1"/>
</dbReference>
<proteinExistence type="predicted"/>
<accession>A0A5P2BV33</accession>
<organism evidence="3 4">
    <name type="scientific">Streptomyces venezuelae</name>
    <dbReference type="NCBI Taxonomy" id="54571"/>
    <lineage>
        <taxon>Bacteria</taxon>
        <taxon>Bacillati</taxon>
        <taxon>Actinomycetota</taxon>
        <taxon>Actinomycetes</taxon>
        <taxon>Kitasatosporales</taxon>
        <taxon>Streptomycetaceae</taxon>
        <taxon>Streptomyces</taxon>
    </lineage>
</organism>
<feature type="region of interest" description="Disordered" evidence="1">
    <location>
        <begin position="102"/>
        <end position="126"/>
    </location>
</feature>
<dbReference type="InterPro" id="IPR018958">
    <property type="entry name" value="Knr4/Smi1-like_dom"/>
</dbReference>
<evidence type="ECO:0000259" key="2">
    <source>
        <dbReference type="SMART" id="SM00860"/>
    </source>
</evidence>
<dbReference type="AlphaFoldDB" id="A0A5P2BV33"/>
<gene>
    <name evidence="3" type="ORF">DEJ48_13835</name>
</gene>
<dbReference type="Proteomes" id="UP000322927">
    <property type="component" value="Chromosome"/>
</dbReference>
<reference evidence="3 4" key="1">
    <citation type="submission" date="2018-05" db="EMBL/GenBank/DDBJ databases">
        <title>Streptomyces venezuelae.</title>
        <authorList>
            <person name="Kim W."/>
            <person name="Lee N."/>
            <person name="Cho B.-K."/>
        </authorList>
    </citation>
    <scope>NUCLEOTIDE SEQUENCE [LARGE SCALE GENOMIC DNA]</scope>
    <source>
        <strain evidence="3 4">ATCC 14584</strain>
    </source>
</reference>